<proteinExistence type="predicted"/>
<protein>
    <submittedName>
        <fullName evidence="1">Uncharacterized protein</fullName>
    </submittedName>
</protein>
<keyword evidence="2" id="KW-1185">Reference proteome</keyword>
<dbReference type="RefSeq" id="WP_052217011.1">
    <property type="nucleotide sequence ID" value="NZ_LGTE01000004.1"/>
</dbReference>
<sequence length="66" mass="8198">MKKVVYDKWHKAPEEARLVDYDAFEELAEKYLKTQQVLKQIFELLEEHQPPWYLRKHYNLIHEVLE</sequence>
<name>A0A0L6W4A0_9FIRM</name>
<organism evidence="1 2">
    <name type="scientific">Thermincola ferriacetica</name>
    <dbReference type="NCBI Taxonomy" id="281456"/>
    <lineage>
        <taxon>Bacteria</taxon>
        <taxon>Bacillati</taxon>
        <taxon>Bacillota</taxon>
        <taxon>Clostridia</taxon>
        <taxon>Eubacteriales</taxon>
        <taxon>Thermincolaceae</taxon>
        <taxon>Thermincola</taxon>
    </lineage>
</organism>
<gene>
    <name evidence="1" type="ORF">Tfer_0856</name>
</gene>
<evidence type="ECO:0000313" key="1">
    <source>
        <dbReference type="EMBL" id="KNZ70296.1"/>
    </source>
</evidence>
<dbReference type="AlphaFoldDB" id="A0A0L6W4A0"/>
<evidence type="ECO:0000313" key="2">
    <source>
        <dbReference type="Proteomes" id="UP000037175"/>
    </source>
</evidence>
<dbReference type="Proteomes" id="UP000037175">
    <property type="component" value="Unassembled WGS sequence"/>
</dbReference>
<dbReference type="EMBL" id="LGTE01000004">
    <property type="protein sequence ID" value="KNZ70296.1"/>
    <property type="molecule type" value="Genomic_DNA"/>
</dbReference>
<accession>A0A0L6W4A0</accession>
<comment type="caution">
    <text evidence="1">The sequence shown here is derived from an EMBL/GenBank/DDBJ whole genome shotgun (WGS) entry which is preliminary data.</text>
</comment>
<reference evidence="2" key="1">
    <citation type="submission" date="2015-07" db="EMBL/GenBank/DDBJ databases">
        <title>Complete Genome of Thermincola ferriacetica strain Z-0001T.</title>
        <authorList>
            <person name="Lusk B."/>
            <person name="Badalamenti J.P."/>
            <person name="Parameswaran P."/>
            <person name="Bond D.R."/>
            <person name="Torres C.I."/>
        </authorList>
    </citation>
    <scope>NUCLEOTIDE SEQUENCE [LARGE SCALE GENOMIC DNA]</scope>
    <source>
        <strain evidence="2">Z-0001</strain>
    </source>
</reference>